<dbReference type="AlphaFoldDB" id="C7NTK9"/>
<dbReference type="EMBL" id="CP001687">
    <property type="protein sequence ID" value="ACV12199.1"/>
    <property type="molecule type" value="Genomic_DNA"/>
</dbReference>
<protein>
    <submittedName>
        <fullName evidence="1">Uncharacterized protein</fullName>
    </submittedName>
</protein>
<keyword evidence="2" id="KW-1185">Reference proteome</keyword>
<dbReference type="KEGG" id="hut:Huta_2031"/>
<dbReference type="HOGENOM" id="CLU_3263721_0_0_2"/>
<organism evidence="1 2">
    <name type="scientific">Halorhabdus utahensis (strain DSM 12940 / JCM 11049 / AX-2)</name>
    <dbReference type="NCBI Taxonomy" id="519442"/>
    <lineage>
        <taxon>Archaea</taxon>
        <taxon>Methanobacteriati</taxon>
        <taxon>Methanobacteriota</taxon>
        <taxon>Stenosarchaea group</taxon>
        <taxon>Halobacteria</taxon>
        <taxon>Halobacteriales</taxon>
        <taxon>Haloarculaceae</taxon>
        <taxon>Halorhabdus</taxon>
    </lineage>
</organism>
<sequence length="41" mass="4643">MDLSNPAACFYKWAVPFEPVDPCPSNSYMVQTETLTQPIHN</sequence>
<dbReference type="STRING" id="519442.Huta_2031"/>
<name>C7NTK9_HALUD</name>
<reference evidence="1 2" key="1">
    <citation type="journal article" date="2009" name="Stand. Genomic Sci.">
        <title>Complete genome sequence of Halorhabdus utahensis type strain (AX-2).</title>
        <authorList>
            <person name="Anderson I."/>
            <person name="Tindall B.J."/>
            <person name="Pomrenke H."/>
            <person name="Goker M."/>
            <person name="Lapidus A."/>
            <person name="Nolan M."/>
            <person name="Copeland A."/>
            <person name="Glavina Del Rio T."/>
            <person name="Chen F."/>
            <person name="Tice H."/>
            <person name="Cheng J.F."/>
            <person name="Lucas S."/>
            <person name="Chertkov O."/>
            <person name="Bruce D."/>
            <person name="Brettin T."/>
            <person name="Detter J.C."/>
            <person name="Han C."/>
            <person name="Goodwin L."/>
            <person name="Land M."/>
            <person name="Hauser L."/>
            <person name="Chang Y.J."/>
            <person name="Jeffries C.D."/>
            <person name="Pitluck S."/>
            <person name="Pati A."/>
            <person name="Mavromatis K."/>
            <person name="Ivanova N."/>
            <person name="Ovchinnikova G."/>
            <person name="Chen A."/>
            <person name="Palaniappan K."/>
            <person name="Chain P."/>
            <person name="Rohde M."/>
            <person name="Bristow J."/>
            <person name="Eisen J.A."/>
            <person name="Markowitz V."/>
            <person name="Hugenholtz P."/>
            <person name="Kyrpides N.C."/>
            <person name="Klenk H.P."/>
        </authorList>
    </citation>
    <scope>NUCLEOTIDE SEQUENCE [LARGE SCALE GENOMIC DNA]</scope>
    <source>
        <strain evidence="2">DSM 12940 / JCM 11049 / AX-2</strain>
    </source>
</reference>
<evidence type="ECO:0000313" key="1">
    <source>
        <dbReference type="EMBL" id="ACV12199.1"/>
    </source>
</evidence>
<accession>C7NTK9</accession>
<gene>
    <name evidence="1" type="ordered locus">Huta_2031</name>
</gene>
<evidence type="ECO:0000313" key="2">
    <source>
        <dbReference type="Proteomes" id="UP000002071"/>
    </source>
</evidence>
<dbReference type="Proteomes" id="UP000002071">
    <property type="component" value="Chromosome"/>
</dbReference>
<proteinExistence type="predicted"/>